<protein>
    <submittedName>
        <fullName evidence="2">Uncharacterized protein</fullName>
    </submittedName>
</protein>
<evidence type="ECO:0000313" key="3">
    <source>
        <dbReference type="Proteomes" id="UP000054279"/>
    </source>
</evidence>
<dbReference type="Proteomes" id="UP000054279">
    <property type="component" value="Unassembled WGS sequence"/>
</dbReference>
<dbReference type="HOGENOM" id="CLU_2086338_0_0_1"/>
<reference evidence="2 3" key="1">
    <citation type="submission" date="2014-06" db="EMBL/GenBank/DDBJ databases">
        <title>Evolutionary Origins and Diversification of the Mycorrhizal Mutualists.</title>
        <authorList>
            <consortium name="DOE Joint Genome Institute"/>
            <consortium name="Mycorrhizal Genomics Consortium"/>
            <person name="Kohler A."/>
            <person name="Kuo A."/>
            <person name="Nagy L.G."/>
            <person name="Floudas D."/>
            <person name="Copeland A."/>
            <person name="Barry K.W."/>
            <person name="Cichocki N."/>
            <person name="Veneault-Fourrey C."/>
            <person name="LaButti K."/>
            <person name="Lindquist E.A."/>
            <person name="Lipzen A."/>
            <person name="Lundell T."/>
            <person name="Morin E."/>
            <person name="Murat C."/>
            <person name="Riley R."/>
            <person name="Ohm R."/>
            <person name="Sun H."/>
            <person name="Tunlid A."/>
            <person name="Henrissat B."/>
            <person name="Grigoriev I.V."/>
            <person name="Hibbett D.S."/>
            <person name="Martin F."/>
        </authorList>
    </citation>
    <scope>NUCLEOTIDE SEQUENCE [LARGE SCALE GENOMIC DNA]</scope>
    <source>
        <strain evidence="2 3">SS14</strain>
    </source>
</reference>
<feature type="region of interest" description="Disordered" evidence="1">
    <location>
        <begin position="81"/>
        <end position="117"/>
    </location>
</feature>
<dbReference type="AlphaFoldDB" id="A0A0C9U9A4"/>
<dbReference type="EMBL" id="KN837150">
    <property type="protein sequence ID" value="KIJ39658.1"/>
    <property type="molecule type" value="Genomic_DNA"/>
</dbReference>
<evidence type="ECO:0000313" key="2">
    <source>
        <dbReference type="EMBL" id="KIJ39658.1"/>
    </source>
</evidence>
<accession>A0A0C9U9A4</accession>
<name>A0A0C9U9A4_SPHS4</name>
<proteinExistence type="predicted"/>
<gene>
    <name evidence="2" type="ORF">M422DRAFT_257486</name>
</gene>
<feature type="compositionally biased region" description="Basic and acidic residues" evidence="1">
    <location>
        <begin position="86"/>
        <end position="101"/>
    </location>
</feature>
<keyword evidence="3" id="KW-1185">Reference proteome</keyword>
<sequence>MCNINKTPNQKSLADQFRIAYDAYFEILGRVQTQVNTVLGRDKPNWLEGEPSLKYLKLCSRVPRFLQSQIRLLDIPTRCQYAQEPTKPKRTAEDPSDKDMNEEITQPLDVSPVDNRQ</sequence>
<organism evidence="2 3">
    <name type="scientific">Sphaerobolus stellatus (strain SS14)</name>
    <dbReference type="NCBI Taxonomy" id="990650"/>
    <lineage>
        <taxon>Eukaryota</taxon>
        <taxon>Fungi</taxon>
        <taxon>Dikarya</taxon>
        <taxon>Basidiomycota</taxon>
        <taxon>Agaricomycotina</taxon>
        <taxon>Agaricomycetes</taxon>
        <taxon>Phallomycetidae</taxon>
        <taxon>Geastrales</taxon>
        <taxon>Sphaerobolaceae</taxon>
        <taxon>Sphaerobolus</taxon>
    </lineage>
</organism>
<evidence type="ECO:0000256" key="1">
    <source>
        <dbReference type="SAM" id="MobiDB-lite"/>
    </source>
</evidence>